<name>F9Q5J4_STROR</name>
<dbReference type="PATRIC" id="fig|1035190.4.peg.2020"/>
<reference evidence="1 2" key="1">
    <citation type="submission" date="2011-07" db="EMBL/GenBank/DDBJ databases">
        <authorList>
            <person name="Harkins D.M."/>
            <person name="Madupu R."/>
            <person name="Durkin A.S."/>
            <person name="Torralba M."/>
            <person name="Methe B."/>
            <person name="Sutton G.G."/>
            <person name="Nelson K.E."/>
        </authorList>
    </citation>
    <scope>NUCLEOTIDE SEQUENCE [LARGE SCALE GENOMIC DNA]</scope>
    <source>
        <strain evidence="1 2">SK313</strain>
    </source>
</reference>
<dbReference type="AlphaFoldDB" id="F9Q5J4"/>
<proteinExistence type="predicted"/>
<sequence>MPCGACREFLLELNAENKEAEFMMDYETRKTIKVAELIPYWWGEERATNWQDK</sequence>
<organism evidence="1 2">
    <name type="scientific">Streptococcus oralis SK313</name>
    <dbReference type="NCBI Taxonomy" id="1035190"/>
    <lineage>
        <taxon>Bacteria</taxon>
        <taxon>Bacillati</taxon>
        <taxon>Bacillota</taxon>
        <taxon>Bacilli</taxon>
        <taxon>Lactobacillales</taxon>
        <taxon>Streptococcaceae</taxon>
        <taxon>Streptococcus</taxon>
    </lineage>
</organism>
<comment type="caution">
    <text evidence="1">The sequence shown here is derived from an EMBL/GenBank/DDBJ whole genome shotgun (WGS) entry which is preliminary data.</text>
</comment>
<gene>
    <name evidence="1" type="ORF">HMPREF9950_2115</name>
</gene>
<accession>F9Q5J4</accession>
<dbReference type="Gene3D" id="3.40.140.10">
    <property type="entry name" value="Cytidine Deaminase, domain 2"/>
    <property type="match status" value="1"/>
</dbReference>
<evidence type="ECO:0000313" key="2">
    <source>
        <dbReference type="Proteomes" id="UP000005621"/>
    </source>
</evidence>
<dbReference type="InterPro" id="IPR016193">
    <property type="entry name" value="Cytidine_deaminase-like"/>
</dbReference>
<dbReference type="GO" id="GO:0003824">
    <property type="term" value="F:catalytic activity"/>
    <property type="evidence" value="ECO:0007669"/>
    <property type="project" value="InterPro"/>
</dbReference>
<evidence type="ECO:0000313" key="1">
    <source>
        <dbReference type="EMBL" id="EGV00656.1"/>
    </source>
</evidence>
<dbReference type="SUPFAM" id="SSF53927">
    <property type="entry name" value="Cytidine deaminase-like"/>
    <property type="match status" value="1"/>
</dbReference>
<dbReference type="Proteomes" id="UP000005621">
    <property type="component" value="Unassembled WGS sequence"/>
</dbReference>
<protein>
    <submittedName>
        <fullName evidence="1">Cytidine/deoxycytidylate deaminase family protein</fullName>
    </submittedName>
</protein>
<dbReference type="EMBL" id="AFUU01000005">
    <property type="protein sequence ID" value="EGV00656.1"/>
    <property type="molecule type" value="Genomic_DNA"/>
</dbReference>